<evidence type="ECO:0000313" key="2">
    <source>
        <dbReference type="EMBL" id="AQY23260.1"/>
    </source>
</evidence>
<dbReference type="GO" id="GO:0016887">
    <property type="term" value="F:ATP hydrolysis activity"/>
    <property type="evidence" value="ECO:0007669"/>
    <property type="project" value="InterPro"/>
</dbReference>
<dbReference type="Proteomes" id="UP000189883">
    <property type="component" value="Chromosome"/>
</dbReference>
<reference evidence="2 3" key="1">
    <citation type="submission" date="2015-06" db="EMBL/GenBank/DDBJ databases">
        <title>R. anatipestifer strain HXb2 is the most virulent strain so far, and the genome sequence would help us uncover the pathogenesis.</title>
        <authorList>
            <person name="Hu Q."/>
            <person name="Qi J."/>
            <person name="Bo H."/>
            <person name="Liu G."/>
            <person name="Tao M."/>
            <person name="Ding Y."/>
            <person name="Xue Y."/>
        </authorList>
    </citation>
    <scope>NUCLEOTIDE SEQUENCE [LARGE SCALE GENOMIC DNA]</scope>
    <source>
        <strain evidence="2 3">HXb2</strain>
    </source>
</reference>
<name>A0A1S7DVW6_RIEAN</name>
<dbReference type="GO" id="GO:0005524">
    <property type="term" value="F:ATP binding"/>
    <property type="evidence" value="ECO:0007669"/>
    <property type="project" value="InterPro"/>
</dbReference>
<evidence type="ECO:0000259" key="1">
    <source>
        <dbReference type="SMART" id="SM00382"/>
    </source>
</evidence>
<dbReference type="PANTHER" id="PTHR37291">
    <property type="entry name" value="5-METHYLCYTOSINE-SPECIFIC RESTRICTION ENZYME B"/>
    <property type="match status" value="1"/>
</dbReference>
<dbReference type="Pfam" id="PF07728">
    <property type="entry name" value="AAA_5"/>
    <property type="match status" value="1"/>
</dbReference>
<dbReference type="InterPro" id="IPR011704">
    <property type="entry name" value="ATPase_dyneun-rel_AAA"/>
</dbReference>
<proteinExistence type="predicted"/>
<dbReference type="InterPro" id="IPR027417">
    <property type="entry name" value="P-loop_NTPase"/>
</dbReference>
<feature type="domain" description="AAA+ ATPase" evidence="1">
    <location>
        <begin position="214"/>
        <end position="373"/>
    </location>
</feature>
<gene>
    <name evidence="2" type="primary">mcrB</name>
    <name evidence="2" type="ORF">AB406_2329</name>
</gene>
<evidence type="ECO:0000313" key="3">
    <source>
        <dbReference type="Proteomes" id="UP000189883"/>
    </source>
</evidence>
<dbReference type="InterPro" id="IPR003593">
    <property type="entry name" value="AAA+_ATPase"/>
</dbReference>
<dbReference type="InterPro" id="IPR052934">
    <property type="entry name" value="Methyl-DNA_Rec/Restrict_Enz"/>
</dbReference>
<dbReference type="CDD" id="cd00009">
    <property type="entry name" value="AAA"/>
    <property type="match status" value="1"/>
</dbReference>
<organism evidence="2 3">
    <name type="scientific">Riemerella anatipestifer</name>
    <name type="common">Moraxella anatipestifer</name>
    <dbReference type="NCBI Taxonomy" id="34085"/>
    <lineage>
        <taxon>Bacteria</taxon>
        <taxon>Pseudomonadati</taxon>
        <taxon>Bacteroidota</taxon>
        <taxon>Flavobacteriia</taxon>
        <taxon>Flavobacteriales</taxon>
        <taxon>Weeksellaceae</taxon>
        <taxon>Riemerella</taxon>
    </lineage>
</organism>
<accession>A0A1S7DVW6</accession>
<sequence>MRIENIRQFIKEKAEQFGAKTDNEFNKPYIERNNTGQEALKDNGACFGFIHPEEEASGPFHDFSLTIFPNNQNKPWLVCLGIGSSGFKNDYELATYPGLRRLFSKLTDERGFCKSDFSDIETSLPKSITGSLDLQHIKNTIKTYTKVLPTCQIVDDPESEEGKQIIAAFVAGYAKLRDWPSNKDHRKAVSEALEPFLKTETTDETEEVKNLLNERKYIVLQGPPGTGKTRTAKSVADKIGAKTFFTQFHAEISFSDFIFGIRPDTENQELRYRENFGSFSEALKYAVGHINEKVILIIDEINRANLSNVLGPIFYLFEHKMDISNVEIEIAPNFKVTKLPENFSVIATMNTADRSLAVVDFALRRRFAWYTLKPKAIKSKQFFKEDFSRIQEIFDWYASSIELNLQPGQGYFIADTEEEMKNRIRYEIFPLIKEYLQEGLLRNAKEEFNNYFSTRINLSLFE</sequence>
<dbReference type="AlphaFoldDB" id="A0A1S7DVW6"/>
<dbReference type="Gene3D" id="3.40.50.300">
    <property type="entry name" value="P-loop containing nucleotide triphosphate hydrolases"/>
    <property type="match status" value="1"/>
</dbReference>
<dbReference type="SUPFAM" id="SSF52540">
    <property type="entry name" value="P-loop containing nucleoside triphosphate hydrolases"/>
    <property type="match status" value="1"/>
</dbReference>
<dbReference type="SMART" id="SM00382">
    <property type="entry name" value="AAA"/>
    <property type="match status" value="1"/>
</dbReference>
<dbReference type="PANTHER" id="PTHR37291:SF1">
    <property type="entry name" value="TYPE IV METHYL-DIRECTED RESTRICTION ENZYME ECOKMCRB SUBUNIT"/>
    <property type="match status" value="1"/>
</dbReference>
<dbReference type="EMBL" id="CP011859">
    <property type="protein sequence ID" value="AQY23260.1"/>
    <property type="molecule type" value="Genomic_DNA"/>
</dbReference>
<protein>
    <submittedName>
        <fullName evidence="2">5-methylcytosine-specific restriction enzyme B</fullName>
    </submittedName>
</protein>
<dbReference type="RefSeq" id="WP_079208443.1">
    <property type="nucleotide sequence ID" value="NZ_CP011859.1"/>
</dbReference>